<evidence type="ECO:0000313" key="1">
    <source>
        <dbReference type="EMBL" id="EFP10444.1"/>
    </source>
</evidence>
<dbReference type="InParanoid" id="E3MVZ1"/>
<dbReference type="Proteomes" id="UP000008281">
    <property type="component" value="Unassembled WGS sequence"/>
</dbReference>
<dbReference type="PANTHER" id="PTHR31464">
    <property type="entry name" value="PROTEIN CBG01266"/>
    <property type="match status" value="1"/>
</dbReference>
<protein>
    <submittedName>
        <fullName evidence="1">Uncharacterized protein</fullName>
    </submittedName>
</protein>
<gene>
    <name evidence="1" type="ORF">CRE_22946</name>
</gene>
<accession>E3MVZ1</accession>
<name>E3MVZ1_CAERE</name>
<dbReference type="InterPro" id="IPR007767">
    <property type="entry name" value="DUF684"/>
</dbReference>
<dbReference type="AlphaFoldDB" id="E3MVZ1"/>
<reference evidence="1" key="1">
    <citation type="submission" date="2007-07" db="EMBL/GenBank/DDBJ databases">
        <title>PCAP assembly of the Caenorhabditis remanei genome.</title>
        <authorList>
            <consortium name="The Caenorhabditis remanei Sequencing Consortium"/>
            <person name="Wilson R.K."/>
        </authorList>
    </citation>
    <scope>NUCLEOTIDE SEQUENCE [LARGE SCALE GENOMIC DNA]</scope>
    <source>
        <strain evidence="1">PB4641</strain>
    </source>
</reference>
<keyword evidence="2" id="KW-1185">Reference proteome</keyword>
<evidence type="ECO:0000313" key="2">
    <source>
        <dbReference type="Proteomes" id="UP000008281"/>
    </source>
</evidence>
<dbReference type="HOGENOM" id="CLU_2456934_0_0_1"/>
<dbReference type="Pfam" id="PF05075">
    <property type="entry name" value="DUF684"/>
    <property type="match status" value="1"/>
</dbReference>
<sequence>MVEVGKFASDIMGKYLGPIGTVAGFVKDIIEHFEEKKEDPVLREIKELSMQLSALSQKMTTHFDDLKSFVVEQNFYDVSSNQFLLQHFF</sequence>
<proteinExistence type="predicted"/>
<dbReference type="PANTHER" id="PTHR31464:SF7">
    <property type="entry name" value="DUF4781 DOMAIN-CONTAINING PROTEIN"/>
    <property type="match status" value="1"/>
</dbReference>
<dbReference type="EMBL" id="DS268485">
    <property type="protein sequence ID" value="EFP10444.1"/>
    <property type="molecule type" value="Genomic_DNA"/>
</dbReference>
<organism evidence="2">
    <name type="scientific">Caenorhabditis remanei</name>
    <name type="common">Caenorhabditis vulgaris</name>
    <dbReference type="NCBI Taxonomy" id="31234"/>
    <lineage>
        <taxon>Eukaryota</taxon>
        <taxon>Metazoa</taxon>
        <taxon>Ecdysozoa</taxon>
        <taxon>Nematoda</taxon>
        <taxon>Chromadorea</taxon>
        <taxon>Rhabditida</taxon>
        <taxon>Rhabditina</taxon>
        <taxon>Rhabditomorpha</taxon>
        <taxon>Rhabditoidea</taxon>
        <taxon>Rhabditidae</taxon>
        <taxon>Peloderinae</taxon>
        <taxon>Caenorhabditis</taxon>
    </lineage>
</organism>